<dbReference type="EMBL" id="FOCQ01000004">
    <property type="protein sequence ID" value="SEN00589.1"/>
    <property type="molecule type" value="Genomic_DNA"/>
</dbReference>
<keyword evidence="3" id="KW-1185">Reference proteome</keyword>
<dbReference type="STRING" id="1173111.SAMN05444955_104215"/>
<evidence type="ECO:0000313" key="2">
    <source>
        <dbReference type="EMBL" id="SEN00589.1"/>
    </source>
</evidence>
<feature type="transmembrane region" description="Helical" evidence="1">
    <location>
        <begin position="5"/>
        <end position="23"/>
    </location>
</feature>
<dbReference type="Proteomes" id="UP000199695">
    <property type="component" value="Unassembled WGS sequence"/>
</dbReference>
<feature type="transmembrane region" description="Helical" evidence="1">
    <location>
        <begin position="29"/>
        <end position="51"/>
    </location>
</feature>
<dbReference type="OrthoDB" id="1926204at2"/>
<protein>
    <recommendedName>
        <fullName evidence="4">4 TMS phage holin, superfamily IV</fullName>
    </recommendedName>
</protein>
<sequence length="117" mass="13172">MAGFIIKLIVCPVVVLLSSFLFREVYYPSFYHPVIVGIVLAIAAHAMEIVFLRRGTFWLSNLMDFIAATAIVYISSYFFPGSRVTWVGATLTAFLLAVTEYFQHLWLLRTGKTDKGA</sequence>
<feature type="transmembrane region" description="Helical" evidence="1">
    <location>
        <begin position="58"/>
        <end position="78"/>
    </location>
</feature>
<dbReference type="RefSeq" id="WP_089966431.1">
    <property type="nucleotide sequence ID" value="NZ_FOCQ01000004.1"/>
</dbReference>
<name>A0A1H8D0A3_9BACL</name>
<evidence type="ECO:0008006" key="4">
    <source>
        <dbReference type="Google" id="ProtNLM"/>
    </source>
</evidence>
<keyword evidence="1" id="KW-0472">Membrane</keyword>
<proteinExistence type="predicted"/>
<keyword evidence="1" id="KW-0812">Transmembrane</keyword>
<gene>
    <name evidence="2" type="ORF">SAMN05444955_104215</name>
</gene>
<reference evidence="2 3" key="1">
    <citation type="submission" date="2016-10" db="EMBL/GenBank/DDBJ databases">
        <authorList>
            <person name="de Groot N.N."/>
        </authorList>
    </citation>
    <scope>NUCLEOTIDE SEQUENCE [LARGE SCALE GENOMIC DNA]</scope>
    <source>
        <strain evidence="2 3">DSM 46701</strain>
    </source>
</reference>
<keyword evidence="1" id="KW-1133">Transmembrane helix</keyword>
<evidence type="ECO:0000256" key="1">
    <source>
        <dbReference type="SAM" id="Phobius"/>
    </source>
</evidence>
<dbReference type="AlphaFoldDB" id="A0A1H8D0A3"/>
<feature type="transmembrane region" description="Helical" evidence="1">
    <location>
        <begin position="84"/>
        <end position="102"/>
    </location>
</feature>
<accession>A0A1H8D0A3</accession>
<evidence type="ECO:0000313" key="3">
    <source>
        <dbReference type="Proteomes" id="UP000199695"/>
    </source>
</evidence>
<organism evidence="2 3">
    <name type="scientific">Lihuaxuella thermophila</name>
    <dbReference type="NCBI Taxonomy" id="1173111"/>
    <lineage>
        <taxon>Bacteria</taxon>
        <taxon>Bacillati</taxon>
        <taxon>Bacillota</taxon>
        <taxon>Bacilli</taxon>
        <taxon>Bacillales</taxon>
        <taxon>Thermoactinomycetaceae</taxon>
        <taxon>Lihuaxuella</taxon>
    </lineage>
</organism>